<sequence length="92" mass="10037">MRGHAPLKDPKVILIAFRLQAAISRNLGIAKELDASTRKLVSLITYANAPPHDEIAPPATKIQLEKDLKKLGTEAYRAMYSVACAQEQGTHA</sequence>
<organism evidence="1 2">
    <name type="scientific">Hymenoscyphus fraxineus</name>
    <dbReference type="NCBI Taxonomy" id="746836"/>
    <lineage>
        <taxon>Eukaryota</taxon>
        <taxon>Fungi</taxon>
        <taxon>Dikarya</taxon>
        <taxon>Ascomycota</taxon>
        <taxon>Pezizomycotina</taxon>
        <taxon>Leotiomycetes</taxon>
        <taxon>Helotiales</taxon>
        <taxon>Helotiaceae</taxon>
        <taxon>Hymenoscyphus</taxon>
    </lineage>
</organism>
<gene>
    <name evidence="1" type="ORF">HYFRA_00006939</name>
</gene>
<accession>A0A9N9KPL1</accession>
<dbReference type="EMBL" id="CAJVRL010000037">
    <property type="protein sequence ID" value="CAG8950443.1"/>
    <property type="molecule type" value="Genomic_DNA"/>
</dbReference>
<proteinExistence type="predicted"/>
<dbReference type="AlphaFoldDB" id="A0A9N9KPL1"/>
<dbReference type="Proteomes" id="UP000696280">
    <property type="component" value="Unassembled WGS sequence"/>
</dbReference>
<comment type="caution">
    <text evidence="1">The sequence shown here is derived from an EMBL/GenBank/DDBJ whole genome shotgun (WGS) entry which is preliminary data.</text>
</comment>
<reference evidence="1" key="1">
    <citation type="submission" date="2021-07" db="EMBL/GenBank/DDBJ databases">
        <authorList>
            <person name="Durling M."/>
        </authorList>
    </citation>
    <scope>NUCLEOTIDE SEQUENCE</scope>
</reference>
<protein>
    <submittedName>
        <fullName evidence="1">Uncharacterized protein</fullName>
    </submittedName>
</protein>
<name>A0A9N9KPL1_9HELO</name>
<evidence type="ECO:0000313" key="2">
    <source>
        <dbReference type="Proteomes" id="UP000696280"/>
    </source>
</evidence>
<keyword evidence="2" id="KW-1185">Reference proteome</keyword>
<evidence type="ECO:0000313" key="1">
    <source>
        <dbReference type="EMBL" id="CAG8950443.1"/>
    </source>
</evidence>